<evidence type="ECO:0000259" key="3">
    <source>
        <dbReference type="Pfam" id="PF13229"/>
    </source>
</evidence>
<proteinExistence type="predicted"/>
<gene>
    <name evidence="4" type="ORF">C9374_012972</name>
</gene>
<keyword evidence="1" id="KW-0472">Membrane</keyword>
<dbReference type="SMART" id="SM00710">
    <property type="entry name" value="PbH1"/>
    <property type="match status" value="7"/>
</dbReference>
<comment type="caution">
    <text evidence="4">The sequence shown here is derived from an EMBL/GenBank/DDBJ whole genome shotgun (WGS) entry which is preliminary data.</text>
</comment>
<keyword evidence="5" id="KW-1185">Reference proteome</keyword>
<organism evidence="4 5">
    <name type="scientific">Naegleria lovaniensis</name>
    <name type="common">Amoeba</name>
    <dbReference type="NCBI Taxonomy" id="51637"/>
    <lineage>
        <taxon>Eukaryota</taxon>
        <taxon>Discoba</taxon>
        <taxon>Heterolobosea</taxon>
        <taxon>Tetramitia</taxon>
        <taxon>Eutetramitia</taxon>
        <taxon>Vahlkampfiidae</taxon>
        <taxon>Naegleria</taxon>
    </lineage>
</organism>
<sequence length="744" mass="82247">MLSSTVKAPVACLVVLFFLIHAYFVSIVDGQNPTVNIYVSNANGLDTNNGTSSLWPLKTLSKAASVVQSSKNSLFVNTTFTVLIDDGRYFVPNGLIIPASAKLNNQYSPVIWKPGKEDGNVRITGGLPLAPSFWQVVTVANNPSVYNMLPTVAQGKVLSCNLTLAGLSKSQIFQFVKTGYSKKFVSSGNELFYKGKAQTVARFPNKFPNGEDQFLRFTGTNGVNTFQFNSTVSHNRFKWSLERSPYAFSFFYHDWADSTEDLKFITQDGFAELNVNVTYGIRSNQRFYLVNFLSELDQPGEYILQDDVIYYWPAGPIVEQDDIIISTADHLINVQAHAQQFQSLRIEMTRGYAIRSFKVDYTVVRSSTISNTGSRGVAFDFCTGCQFISNHVFETGLGAVYIFGGDRITLTPSGILVYNNIIYNFTRNGKAYRAGVELKGVGVTVKNNEIFNADHAAIIWEGNNHDFAYNYIHDVCKTTGDSGAVYSYADWAARGTVVRYNHIARVNGPGLWGTSGVYLDDQLSSITMYGNIFSAVYNGFQLGGGRDNIVFGNIFINNTTPIHADSRGLLGVYDSTTRMNRLLSLPYNSSDVWISSYPKLPNILNDEPQAPKGNSVQFNIIIGSTSKDFIVANFTKYSIYGNNTFKLPESIFVDAQNGNFTLLPNSTIARMLNYTQIPFNDIGLVYPKSDVVPPVAPSPKLSTSTPTQPSRSIPKKVSASHRAVGHLVCSVIVMLVTIFLIRLN</sequence>
<evidence type="ECO:0000256" key="2">
    <source>
        <dbReference type="SAM" id="SignalP"/>
    </source>
</evidence>
<accession>A0AA88GC59</accession>
<dbReference type="InterPro" id="IPR011050">
    <property type="entry name" value="Pectin_lyase_fold/virulence"/>
</dbReference>
<evidence type="ECO:0000256" key="1">
    <source>
        <dbReference type="SAM" id="Phobius"/>
    </source>
</evidence>
<evidence type="ECO:0000313" key="5">
    <source>
        <dbReference type="Proteomes" id="UP000816034"/>
    </source>
</evidence>
<dbReference type="AlphaFoldDB" id="A0AA88GC59"/>
<dbReference type="SUPFAM" id="SSF51126">
    <property type="entry name" value="Pectin lyase-like"/>
    <property type="match status" value="1"/>
</dbReference>
<dbReference type="Gene3D" id="2.160.20.10">
    <property type="entry name" value="Single-stranded right-handed beta-helix, Pectin lyase-like"/>
    <property type="match status" value="1"/>
</dbReference>
<dbReference type="Pfam" id="PF13229">
    <property type="entry name" value="Beta_helix"/>
    <property type="match status" value="1"/>
</dbReference>
<feature type="transmembrane region" description="Helical" evidence="1">
    <location>
        <begin position="723"/>
        <end position="741"/>
    </location>
</feature>
<dbReference type="GeneID" id="68105426"/>
<keyword evidence="1" id="KW-1133">Transmembrane helix</keyword>
<name>A0AA88GC59_NAELO</name>
<feature type="domain" description="Right handed beta helix" evidence="3">
    <location>
        <begin position="413"/>
        <end position="567"/>
    </location>
</feature>
<keyword evidence="1" id="KW-0812">Transmembrane</keyword>
<protein>
    <recommendedName>
        <fullName evidence="3">Right handed beta helix domain-containing protein</fullName>
    </recommendedName>
</protein>
<feature type="chain" id="PRO_5041661923" description="Right handed beta helix domain-containing protein" evidence="2">
    <location>
        <begin position="31"/>
        <end position="744"/>
    </location>
</feature>
<dbReference type="EMBL" id="PYSW02000063">
    <property type="protein sequence ID" value="KAG2372942.1"/>
    <property type="molecule type" value="Genomic_DNA"/>
</dbReference>
<dbReference type="Proteomes" id="UP000816034">
    <property type="component" value="Unassembled WGS sequence"/>
</dbReference>
<dbReference type="InterPro" id="IPR006626">
    <property type="entry name" value="PbH1"/>
</dbReference>
<dbReference type="PANTHER" id="PTHR36453">
    <property type="entry name" value="SECRETED PROTEIN-RELATED"/>
    <property type="match status" value="1"/>
</dbReference>
<reference evidence="4 5" key="1">
    <citation type="journal article" date="2018" name="BMC Genomics">
        <title>The genome of Naegleria lovaniensis, the basis for a comparative approach to unravel pathogenicity factors of the human pathogenic amoeba N. fowleri.</title>
        <authorList>
            <person name="Liechti N."/>
            <person name="Schurch N."/>
            <person name="Bruggmann R."/>
            <person name="Wittwer M."/>
        </authorList>
    </citation>
    <scope>NUCLEOTIDE SEQUENCE [LARGE SCALE GENOMIC DNA]</scope>
    <source>
        <strain evidence="4 5">ATCC 30569</strain>
    </source>
</reference>
<dbReference type="InterPro" id="IPR039448">
    <property type="entry name" value="Beta_helix"/>
</dbReference>
<feature type="signal peptide" evidence="2">
    <location>
        <begin position="1"/>
        <end position="30"/>
    </location>
</feature>
<dbReference type="InterPro" id="IPR012334">
    <property type="entry name" value="Pectin_lyas_fold"/>
</dbReference>
<evidence type="ECO:0000313" key="4">
    <source>
        <dbReference type="EMBL" id="KAG2372942.1"/>
    </source>
</evidence>
<keyword evidence="2" id="KW-0732">Signal</keyword>
<dbReference type="PANTHER" id="PTHR36453:SF1">
    <property type="entry name" value="RIGHT HANDED BETA HELIX DOMAIN-CONTAINING PROTEIN"/>
    <property type="match status" value="1"/>
</dbReference>
<dbReference type="RefSeq" id="XP_044542116.1">
    <property type="nucleotide sequence ID" value="XM_044688797.1"/>
</dbReference>